<dbReference type="SUPFAM" id="SSF51011">
    <property type="entry name" value="Glycosyl hydrolase domain"/>
    <property type="match status" value="1"/>
</dbReference>
<dbReference type="FunFam" id="3.20.20.80:FF:000056">
    <property type="entry name" value="Pancreatic alpha-amylase"/>
    <property type="match status" value="1"/>
</dbReference>
<evidence type="ECO:0000256" key="12">
    <source>
        <dbReference type="ARBA" id="ARBA00023295"/>
    </source>
</evidence>
<proteinExistence type="inferred from homology"/>
<dbReference type="PRINTS" id="PR00110">
    <property type="entry name" value="ALPHAAMYLASE"/>
</dbReference>
<feature type="domain" description="Glycosyl hydrolase family 13 catalytic" evidence="17">
    <location>
        <begin position="47"/>
        <end position="440"/>
    </location>
</feature>
<evidence type="ECO:0000256" key="1">
    <source>
        <dbReference type="ARBA" id="ARBA00000548"/>
    </source>
</evidence>
<dbReference type="CDD" id="cd11317">
    <property type="entry name" value="AmyAc_bac_euk_AmyA"/>
    <property type="match status" value="1"/>
</dbReference>
<dbReference type="GO" id="GO:0005975">
    <property type="term" value="P:carbohydrate metabolic process"/>
    <property type="evidence" value="ECO:0007669"/>
    <property type="project" value="InterPro"/>
</dbReference>
<evidence type="ECO:0000256" key="13">
    <source>
        <dbReference type="RuleBase" id="RU003615"/>
    </source>
</evidence>
<evidence type="ECO:0000256" key="10">
    <source>
        <dbReference type="ARBA" id="ARBA00023214"/>
    </source>
</evidence>
<evidence type="ECO:0000256" key="9">
    <source>
        <dbReference type="ARBA" id="ARBA00022837"/>
    </source>
</evidence>
<dbReference type="PANTHER" id="PTHR43447">
    <property type="entry name" value="ALPHA-AMYLASE"/>
    <property type="match status" value="1"/>
</dbReference>
<evidence type="ECO:0000256" key="6">
    <source>
        <dbReference type="ARBA" id="ARBA00012595"/>
    </source>
</evidence>
<evidence type="ECO:0000256" key="2">
    <source>
        <dbReference type="ARBA" id="ARBA00001913"/>
    </source>
</evidence>
<evidence type="ECO:0000256" key="7">
    <source>
        <dbReference type="ARBA" id="ARBA00022723"/>
    </source>
</evidence>
<evidence type="ECO:0000256" key="14">
    <source>
        <dbReference type="RuleBase" id="RU361134"/>
    </source>
</evidence>
<comment type="subunit">
    <text evidence="5">Monomer.</text>
</comment>
<reference evidence="18" key="1">
    <citation type="submission" date="2007-12" db="EMBL/GenBank/DDBJ databases">
        <title>Diversity of intron positions in alpha-amylase genes of Bilateria suggests numerous gains and losses.</title>
        <authorList>
            <person name="Da Lage J.-L."/>
        </authorList>
    </citation>
    <scope>NUCLEOTIDE SEQUENCE</scope>
</reference>
<evidence type="ECO:0000256" key="11">
    <source>
        <dbReference type="ARBA" id="ARBA00023277"/>
    </source>
</evidence>
<evidence type="ECO:0000256" key="8">
    <source>
        <dbReference type="ARBA" id="ARBA00022801"/>
    </source>
</evidence>
<evidence type="ECO:0000259" key="16">
    <source>
        <dbReference type="SMART" id="SM00632"/>
    </source>
</evidence>
<dbReference type="Gene3D" id="2.60.40.1180">
    <property type="entry name" value="Golgi alpha-mannosidase II"/>
    <property type="match status" value="1"/>
</dbReference>
<dbReference type="GO" id="GO:0004556">
    <property type="term" value="F:alpha-amylase activity"/>
    <property type="evidence" value="ECO:0007669"/>
    <property type="project" value="UniProtKB-UniRule"/>
</dbReference>
<feature type="chain" id="PRO_5003040222" description="Alpha-amylase" evidence="15">
    <location>
        <begin position="18"/>
        <end position="539"/>
    </location>
</feature>
<keyword evidence="12 14" id="KW-0326">Glycosidase</keyword>
<dbReference type="Pfam" id="PF02806">
    <property type="entry name" value="Alpha-amylase_C"/>
    <property type="match status" value="1"/>
</dbReference>
<comment type="cofactor">
    <cofactor evidence="2">
        <name>Ca(2+)</name>
        <dbReference type="ChEBI" id="CHEBI:29108"/>
    </cofactor>
</comment>
<comment type="similarity">
    <text evidence="4 13">Belongs to the glycosyl hydrolase 13 family.</text>
</comment>
<sequence>MILVASWLLMALGLCNEVPKEPIKPRAAQKQTLMAAHKEPNMMDHRQTIVHLFEWKWDDIAEECERFLGPYGYGGVQVSPPNENAIIYEPGFNRNVKRPWWERYQPVSYKLTTRSGNEQQFASMVRRCNQARVRIYVDVVINHMTGSIGQGTGTGGSYYDTNSLKFDGVPYSSFDFNGCDRCSTSSCSIESYGDAHQVRNCRLSGLLDLNQSNDYVRGKIAQFLNHLIDLGVAGFRIDAAKHMWPGDLTEIFNRIKDLNQEYFQAGSKPFVYQEVIDTGSGEAVSNREYVGIGRVTVFKYGFQLGEVFRRRNPMKYLKNYGEQWGLVAGNDALVFIDNHDNQRGHGAGGLGTIITHFDSRLYKMVVAFMFAWPYGIPRLMSSYSWDRNFQDGHDINDWVGPPHDDQYNIKSVTINQDMTCGNGWVCEHRWRQIYNMVLFRNVAALEGVNDWWDNDNYQIAFSRGDKAFLAINNEGYPLRATIQTGLPPGDYCDIISGNLKNGRCTGRVITIGNDRKVTLDISNDWEDPMIALHVEAKVN</sequence>
<evidence type="ECO:0000256" key="3">
    <source>
        <dbReference type="ARBA" id="ARBA00001923"/>
    </source>
</evidence>
<dbReference type="InterPro" id="IPR017853">
    <property type="entry name" value="GH"/>
</dbReference>
<accession>D2YVN2</accession>
<dbReference type="SMART" id="SM00632">
    <property type="entry name" value="Aamy_C"/>
    <property type="match status" value="1"/>
</dbReference>
<dbReference type="InterPro" id="IPR006048">
    <property type="entry name" value="A-amylase/branching_C"/>
</dbReference>
<dbReference type="Pfam" id="PF00128">
    <property type="entry name" value="Alpha-amylase"/>
    <property type="match status" value="1"/>
</dbReference>
<evidence type="ECO:0000256" key="15">
    <source>
        <dbReference type="SAM" id="SignalP"/>
    </source>
</evidence>
<name>D2YVN2_9MYRI</name>
<dbReference type="InterPro" id="IPR013780">
    <property type="entry name" value="Glyco_hydro_b"/>
</dbReference>
<keyword evidence="8 14" id="KW-0378">Hydrolase</keyword>
<dbReference type="InterPro" id="IPR006047">
    <property type="entry name" value="GH13_cat_dom"/>
</dbReference>
<feature type="signal peptide" evidence="15">
    <location>
        <begin position="1"/>
        <end position="17"/>
    </location>
</feature>
<dbReference type="CAZy" id="GH13">
    <property type="family name" value="Glycoside Hydrolase Family 13"/>
</dbReference>
<keyword evidence="11 14" id="KW-0119">Carbohydrate metabolism</keyword>
<feature type="domain" description="Alpha-amylase C-terminal" evidence="16">
    <location>
        <begin position="449"/>
        <end position="537"/>
    </location>
</feature>
<dbReference type="SUPFAM" id="SSF51445">
    <property type="entry name" value="(Trans)glycosidases"/>
    <property type="match status" value="1"/>
</dbReference>
<evidence type="ECO:0000256" key="5">
    <source>
        <dbReference type="ARBA" id="ARBA00011245"/>
    </source>
</evidence>
<protein>
    <recommendedName>
        <fullName evidence="6 14">Alpha-amylase</fullName>
        <ecNumber evidence="6 14">3.2.1.1</ecNumber>
    </recommendedName>
</protein>
<dbReference type="EMBL" id="EU336960">
    <property type="protein sequence ID" value="ACA34374.1"/>
    <property type="molecule type" value="Genomic_DNA"/>
</dbReference>
<keyword evidence="10" id="KW-0868">Chloride</keyword>
<keyword evidence="9" id="KW-0106">Calcium</keyword>
<keyword evidence="15" id="KW-0732">Signal</keyword>
<dbReference type="AlphaFoldDB" id="D2YVN2"/>
<dbReference type="InterPro" id="IPR006046">
    <property type="entry name" value="Alpha_amylase"/>
</dbReference>
<evidence type="ECO:0000313" key="18">
    <source>
        <dbReference type="EMBL" id="ACA34374.1"/>
    </source>
</evidence>
<dbReference type="SMART" id="SM00642">
    <property type="entry name" value="Aamy"/>
    <property type="match status" value="1"/>
</dbReference>
<dbReference type="InterPro" id="IPR031319">
    <property type="entry name" value="A-amylase_C"/>
</dbReference>
<dbReference type="Gene3D" id="3.20.20.80">
    <property type="entry name" value="Glycosidases"/>
    <property type="match status" value="1"/>
</dbReference>
<comment type="cofactor">
    <cofactor evidence="3">
        <name>chloride</name>
        <dbReference type="ChEBI" id="CHEBI:17996"/>
    </cofactor>
</comment>
<keyword evidence="7" id="KW-0479">Metal-binding</keyword>
<evidence type="ECO:0000259" key="17">
    <source>
        <dbReference type="SMART" id="SM00642"/>
    </source>
</evidence>
<evidence type="ECO:0000256" key="4">
    <source>
        <dbReference type="ARBA" id="ARBA00008061"/>
    </source>
</evidence>
<comment type="catalytic activity">
    <reaction evidence="1 14">
        <text>Endohydrolysis of (1-&gt;4)-alpha-D-glucosidic linkages in polysaccharides containing three or more (1-&gt;4)-alpha-linked D-glucose units.</text>
        <dbReference type="EC" id="3.2.1.1"/>
    </reaction>
</comment>
<dbReference type="GO" id="GO:0046872">
    <property type="term" value="F:metal ion binding"/>
    <property type="evidence" value="ECO:0007669"/>
    <property type="project" value="UniProtKB-KW"/>
</dbReference>
<dbReference type="EC" id="3.2.1.1" evidence="6 14"/>
<organism evidence="18">
    <name type="scientific">Lithobius maqinensis</name>
    <dbReference type="NCBI Taxonomy" id="2250572"/>
    <lineage>
        <taxon>Eukaryota</taxon>
        <taxon>Metazoa</taxon>
        <taxon>Ecdysozoa</taxon>
        <taxon>Arthropoda</taxon>
        <taxon>Myriapoda</taxon>
        <taxon>Chilopoda</taxon>
        <taxon>Pleurostigmophora</taxon>
        <taxon>Lithobiomorpha</taxon>
        <taxon>Lithobiidae</taxon>
        <taxon>Lithobius</taxon>
    </lineage>
</organism>